<dbReference type="RefSeq" id="WP_164423100.1">
    <property type="nucleotide sequence ID" value="NZ_JAAIKT010000001.1"/>
</dbReference>
<protein>
    <recommendedName>
        <fullName evidence="5">DUF5666 domain-containing protein</fullName>
    </recommendedName>
</protein>
<evidence type="ECO:0000313" key="4">
    <source>
        <dbReference type="Proteomes" id="UP000476310"/>
    </source>
</evidence>
<dbReference type="Proteomes" id="UP000476310">
    <property type="component" value="Unassembled WGS sequence"/>
</dbReference>
<comment type="caution">
    <text evidence="3">The sequence shown here is derived from an EMBL/GenBank/DDBJ whole genome shotgun (WGS) entry which is preliminary data.</text>
</comment>
<name>A0A6G4A783_9ACTN</name>
<feature type="signal peptide" evidence="2">
    <location>
        <begin position="1"/>
        <end position="25"/>
    </location>
</feature>
<evidence type="ECO:0000256" key="2">
    <source>
        <dbReference type="SAM" id="SignalP"/>
    </source>
</evidence>
<keyword evidence="2" id="KW-0732">Signal</keyword>
<sequence length="170" mass="17170">MRTTSRSKSLLIAAATLAGMAFLTACQDEASGDDAASSAASTKAAGEGQSADQDSAADDSAADEDSAADDSTDGVDGGVSGTFGPGVVEYLAPNKYIVSVKGKDQQFFTSEDTEVHGAGTICGEYNPKSTNRCTLDDLEKNSKVGGVAATVVMKNGTATRVTEQAAPDEG</sequence>
<dbReference type="AlphaFoldDB" id="A0A6G4A783"/>
<keyword evidence="4" id="KW-1185">Reference proteome</keyword>
<gene>
    <name evidence="3" type="ORF">G4H13_02265</name>
</gene>
<feature type="compositionally biased region" description="Acidic residues" evidence="1">
    <location>
        <begin position="55"/>
        <end position="73"/>
    </location>
</feature>
<evidence type="ECO:0000256" key="1">
    <source>
        <dbReference type="SAM" id="MobiDB-lite"/>
    </source>
</evidence>
<dbReference type="EMBL" id="JAAIKT010000001">
    <property type="protein sequence ID" value="NEW69256.1"/>
    <property type="molecule type" value="Genomic_DNA"/>
</dbReference>
<organism evidence="3 4">
    <name type="scientific">Streptomyces rhizosphaericus</name>
    <dbReference type="NCBI Taxonomy" id="114699"/>
    <lineage>
        <taxon>Bacteria</taxon>
        <taxon>Bacillati</taxon>
        <taxon>Actinomycetota</taxon>
        <taxon>Actinomycetes</taxon>
        <taxon>Kitasatosporales</taxon>
        <taxon>Streptomycetaceae</taxon>
        <taxon>Streptomyces</taxon>
        <taxon>Streptomyces violaceusniger group</taxon>
    </lineage>
</organism>
<proteinExistence type="predicted"/>
<dbReference type="PROSITE" id="PS51257">
    <property type="entry name" value="PROKAR_LIPOPROTEIN"/>
    <property type="match status" value="1"/>
</dbReference>
<feature type="compositionally biased region" description="Low complexity" evidence="1">
    <location>
        <begin position="33"/>
        <end position="54"/>
    </location>
</feature>
<evidence type="ECO:0000313" key="3">
    <source>
        <dbReference type="EMBL" id="NEW69256.1"/>
    </source>
</evidence>
<reference evidence="3" key="1">
    <citation type="submission" date="2020-02" db="EMBL/GenBank/DDBJ databases">
        <title>A new Streptomyces sp. for controlling soil-borne diseases.</title>
        <authorList>
            <person name="Li X."/>
            <person name="Tian Y."/>
            <person name="Gao K."/>
        </authorList>
    </citation>
    <scope>NUCLEOTIDE SEQUENCE [LARGE SCALE GENOMIC DNA]</scope>
    <source>
        <strain evidence="3">0250</strain>
    </source>
</reference>
<feature type="chain" id="PRO_5039169951" description="DUF5666 domain-containing protein" evidence="2">
    <location>
        <begin position="26"/>
        <end position="170"/>
    </location>
</feature>
<accession>A0A6G4A783</accession>
<feature type="region of interest" description="Disordered" evidence="1">
    <location>
        <begin position="33"/>
        <end position="83"/>
    </location>
</feature>
<evidence type="ECO:0008006" key="5">
    <source>
        <dbReference type="Google" id="ProtNLM"/>
    </source>
</evidence>